<keyword evidence="6" id="KW-0949">S-adenosyl-L-methionine</keyword>
<keyword evidence="14" id="KW-0539">Nucleus</keyword>
<keyword evidence="8" id="KW-0677">Repeat</keyword>
<dbReference type="GO" id="GO:0045893">
    <property type="term" value="P:positive regulation of DNA-templated transcription"/>
    <property type="evidence" value="ECO:0007669"/>
    <property type="project" value="UniProtKB-ARBA"/>
</dbReference>
<evidence type="ECO:0000256" key="11">
    <source>
        <dbReference type="ARBA" id="ARBA00023015"/>
    </source>
</evidence>
<feature type="domain" description="C2H2-type" evidence="17">
    <location>
        <begin position="676"/>
        <end position="703"/>
    </location>
</feature>
<feature type="domain" description="C2H2-type" evidence="17">
    <location>
        <begin position="1040"/>
        <end position="1058"/>
    </location>
</feature>
<dbReference type="Proteomes" id="UP000327468">
    <property type="component" value="Chromosome 8"/>
</dbReference>
<comment type="caution">
    <text evidence="19">The sequence shown here is derived from an EMBL/GenBank/DDBJ whole genome shotgun (WGS) entry which is preliminary data.</text>
</comment>
<feature type="domain" description="SET" evidence="18">
    <location>
        <begin position="110"/>
        <end position="224"/>
    </location>
</feature>
<keyword evidence="5" id="KW-0808">Transferase</keyword>
<feature type="domain" description="C2H2-type" evidence="17">
    <location>
        <begin position="788"/>
        <end position="815"/>
    </location>
</feature>
<evidence type="ECO:0000256" key="13">
    <source>
        <dbReference type="ARBA" id="ARBA00023163"/>
    </source>
</evidence>
<dbReference type="GO" id="GO:0001817">
    <property type="term" value="P:regulation of cytokine production"/>
    <property type="evidence" value="ECO:0007669"/>
    <property type="project" value="TreeGrafter"/>
</dbReference>
<dbReference type="FunFam" id="3.30.160.60:FF:000688">
    <property type="entry name" value="zinc finger protein 197 isoform X1"/>
    <property type="match status" value="1"/>
</dbReference>
<feature type="domain" description="C2H2-type" evidence="17">
    <location>
        <begin position="900"/>
        <end position="927"/>
    </location>
</feature>
<feature type="domain" description="C2H2-type" evidence="17">
    <location>
        <begin position="928"/>
        <end position="955"/>
    </location>
</feature>
<keyword evidence="10" id="KW-0862">Zinc</keyword>
<feature type="domain" description="C2H2-type" evidence="17">
    <location>
        <begin position="844"/>
        <end position="871"/>
    </location>
</feature>
<sequence length="1066" mass="121999">MKAGGTRRRSLRSSACSPGPSHPQVVKTEESADGTRASSVGHVNSADRENGGFLKKPIKKEEPEDEDYLYCEYCRSFFTNECNVHGPAVFVSDTPVPMGVTDRAVQTLPPGLEVQTSRIPDAGLGVFNNGEIIPVGVHFGPYEGDLVDKEEAMSSGYSWVIYKSKQCEEYIDAKREMHANWMRYVNCARNNDEQNLVAFQYQGGILYRSCRPIKPGQELLLSYEEKYAKDLGITFDYIYNRKCSVNGEKRYHCSQHSESWPLTPHSSPVGGAPELYKGFTNPRKTLKKQKKQKNRSSSGSPERPLDLCPLSPSEHHMCTLHEVCSEDCSEDYLRQFGPVIMEPEPEPEPLDPSTTACTPGPEHSQLCEAVTTPVDDEHGGFQNKPVKKEEPDDQDCLYCELCRSFFTSECNVHGPAVFVPDTPVPMGVTDRAIQTLPPGLEVRESNIPDAGLGVFNKGEIIPIGVHFGPYQGEAMNSDFSVVIYRRKKREEYIDARRDKNGNWMRYVNCARNNDEKNLVAFRYQGGILYRCCQPIKPGQELLLSYEEEYADDLSITFGCLSNKKCTDNEMNGTLQVISCSFCPLWYTSQIDLHKHVQRCHSEEYERLQKSEEIKHENLILTRSPSSQCDEYRKMQANTIPRQMQKKIHHCSDCGKSFTQQSQLKEHRCIHTGEKVYQCPECGKSFIRESILKLHQRIHTGEKPYQCTQCEKSFTQQSSLQQHQRTHTGEKPYHCLECGKNFTRQSHLQQHQRIHTGEKPYHCAQCGKSFNRGSCLQQHQRTHTGEKPYHCSQCGKSFFRGSHLQEHQRVHTGEKPFQCSQCGKTFTYHSTLQEHQRIHTGEKPYHCKQCGKSFSHYSSFQKHQRIHTGEKPYQCSQCGKSFNQEGILKHHQRIHTGEKPYRCLACGKSFTRQSHLQQHQHIHTGEKPYQCSQCGKSFTHSSSLQQHQRIHTGEKPYQCSQCGKSFTKHSHFKVHQRIHTGEKPYHCLACGKSFTRQSHLKQHQRIHTGEKPYQCSQCGKSFTHSSTLQVHQRIHTGEKPYHCSQCGQRFTRLRRLNTHTCDTTKPV</sequence>
<dbReference type="Pfam" id="PF18445">
    <property type="entry name" value="Zn_ribbon_PRDM4"/>
    <property type="match status" value="1"/>
</dbReference>
<dbReference type="PANTHER" id="PTHR24399:SF54">
    <property type="entry name" value="GASTRULA ZINC FINGER PROTEIN XLCGF26.1-LIKE-RELATED"/>
    <property type="match status" value="1"/>
</dbReference>
<evidence type="ECO:0000256" key="8">
    <source>
        <dbReference type="ARBA" id="ARBA00022737"/>
    </source>
</evidence>
<feature type="domain" description="C2H2-type" evidence="17">
    <location>
        <begin position="872"/>
        <end position="899"/>
    </location>
</feature>
<dbReference type="GO" id="GO:0000978">
    <property type="term" value="F:RNA polymerase II cis-regulatory region sequence-specific DNA binding"/>
    <property type="evidence" value="ECO:0007669"/>
    <property type="project" value="TreeGrafter"/>
</dbReference>
<dbReference type="InterPro" id="IPR046341">
    <property type="entry name" value="SET_dom_sf"/>
</dbReference>
<dbReference type="Pfam" id="PF21549">
    <property type="entry name" value="PRDM2_PR"/>
    <property type="match status" value="2"/>
</dbReference>
<dbReference type="Pfam" id="PF00096">
    <property type="entry name" value="zf-C2H2"/>
    <property type="match status" value="14"/>
</dbReference>
<dbReference type="GO" id="GO:0032259">
    <property type="term" value="P:methylation"/>
    <property type="evidence" value="ECO:0007669"/>
    <property type="project" value="UniProtKB-KW"/>
</dbReference>
<evidence type="ECO:0000256" key="14">
    <source>
        <dbReference type="ARBA" id="ARBA00023242"/>
    </source>
</evidence>
<dbReference type="EMBL" id="VFJC01000009">
    <property type="protein sequence ID" value="KAB5567096.1"/>
    <property type="molecule type" value="Genomic_DNA"/>
</dbReference>
<dbReference type="InterPro" id="IPR041493">
    <property type="entry name" value="PRDM4_Znf"/>
</dbReference>
<reference evidence="19 20" key="1">
    <citation type="submission" date="2019-06" db="EMBL/GenBank/DDBJ databases">
        <title>A chromosome-scale genome assembly of the striped catfish, Pangasianodon hypophthalmus.</title>
        <authorList>
            <person name="Wen M."/>
            <person name="Zahm M."/>
            <person name="Roques C."/>
            <person name="Cabau C."/>
            <person name="Klopp C."/>
            <person name="Donnadieu C."/>
            <person name="Jouanno E."/>
            <person name="Avarre J.-C."/>
            <person name="Campet M."/>
            <person name="Ha T.T.T."/>
            <person name="Dugue R."/>
            <person name="Lampietro C."/>
            <person name="Louis A."/>
            <person name="Herpin A."/>
            <person name="Echchiki A."/>
            <person name="Berthelot C."/>
            <person name="Parey E."/>
            <person name="Roest-Crollius H."/>
            <person name="Braasch I."/>
            <person name="Postlethwait J."/>
            <person name="Bobe J."/>
            <person name="Montfort J."/>
            <person name="Bouchez O."/>
            <person name="Begum T."/>
            <person name="Schartl M."/>
            <person name="Guiguen Y."/>
        </authorList>
    </citation>
    <scope>NUCLEOTIDE SEQUENCE [LARGE SCALE GENOMIC DNA]</scope>
    <source>
        <strain evidence="19 20">Indonesia</strain>
        <tissue evidence="19">Blood</tissue>
    </source>
</reference>
<dbReference type="FunFam" id="3.30.160.60:FF:000044">
    <property type="entry name" value="zinc finger protein 37 homolog"/>
    <property type="match status" value="1"/>
</dbReference>
<evidence type="ECO:0000256" key="4">
    <source>
        <dbReference type="ARBA" id="ARBA00022603"/>
    </source>
</evidence>
<feature type="compositionally biased region" description="Polar residues" evidence="16">
    <location>
        <begin position="257"/>
        <end position="266"/>
    </location>
</feature>
<feature type="domain" description="C2H2-type" evidence="17">
    <location>
        <begin position="704"/>
        <end position="731"/>
    </location>
</feature>
<feature type="compositionally biased region" description="Basic residues" evidence="16">
    <location>
        <begin position="284"/>
        <end position="294"/>
    </location>
</feature>
<feature type="region of interest" description="Disordered" evidence="16">
    <location>
        <begin position="1"/>
        <end position="59"/>
    </location>
</feature>
<feature type="domain" description="C2H2-type" evidence="17">
    <location>
        <begin position="1012"/>
        <end position="1039"/>
    </location>
</feature>
<feature type="compositionally biased region" description="Basic residues" evidence="16">
    <location>
        <begin position="1"/>
        <end position="11"/>
    </location>
</feature>
<evidence type="ECO:0000313" key="20">
    <source>
        <dbReference type="Proteomes" id="UP000327468"/>
    </source>
</evidence>
<evidence type="ECO:0000259" key="18">
    <source>
        <dbReference type="PROSITE" id="PS50280"/>
    </source>
</evidence>
<dbReference type="FunFam" id="3.30.160.60:FF:001732">
    <property type="entry name" value="Zgc:162936"/>
    <property type="match status" value="1"/>
</dbReference>
<dbReference type="Gene3D" id="3.30.160.60">
    <property type="entry name" value="Classic Zinc Finger"/>
    <property type="match status" value="15"/>
</dbReference>
<evidence type="ECO:0000256" key="16">
    <source>
        <dbReference type="SAM" id="MobiDB-lite"/>
    </source>
</evidence>
<keyword evidence="11" id="KW-0805">Transcription regulation</keyword>
<evidence type="ECO:0000256" key="1">
    <source>
        <dbReference type="ARBA" id="ARBA00003767"/>
    </source>
</evidence>
<feature type="domain" description="C2H2-type" evidence="17">
    <location>
        <begin position="956"/>
        <end position="983"/>
    </location>
</feature>
<feature type="domain" description="C2H2-type" evidence="17">
    <location>
        <begin position="648"/>
        <end position="675"/>
    </location>
</feature>
<gene>
    <name evidence="19" type="ORF">PHYPO_G00228830</name>
</gene>
<evidence type="ECO:0000256" key="12">
    <source>
        <dbReference type="ARBA" id="ARBA00023125"/>
    </source>
</evidence>
<dbReference type="FunFam" id="3.30.160.60:FF:002063">
    <property type="entry name" value="RB associated KRAB zinc finger"/>
    <property type="match status" value="1"/>
</dbReference>
<keyword evidence="20" id="KW-1185">Reference proteome</keyword>
<dbReference type="PROSITE" id="PS50157">
    <property type="entry name" value="ZINC_FINGER_C2H2_2"/>
    <property type="match status" value="15"/>
</dbReference>
<dbReference type="SMART" id="SM00355">
    <property type="entry name" value="ZnF_C2H2"/>
    <property type="match status" value="16"/>
</dbReference>
<feature type="domain" description="C2H2-type" evidence="17">
    <location>
        <begin position="760"/>
        <end position="787"/>
    </location>
</feature>
<dbReference type="InterPro" id="IPR001214">
    <property type="entry name" value="SET_dom"/>
</dbReference>
<evidence type="ECO:0000259" key="17">
    <source>
        <dbReference type="PROSITE" id="PS50157"/>
    </source>
</evidence>
<dbReference type="InterPro" id="IPR013087">
    <property type="entry name" value="Znf_C2H2_type"/>
</dbReference>
<dbReference type="PROSITE" id="PS00028">
    <property type="entry name" value="ZINC_FINGER_C2H2_1"/>
    <property type="match status" value="15"/>
</dbReference>
<keyword evidence="13" id="KW-0804">Transcription</keyword>
<comment type="function">
    <text evidence="1">May be involved in transcriptional regulation.</text>
</comment>
<dbReference type="InterPro" id="IPR036236">
    <property type="entry name" value="Znf_C2H2_sf"/>
</dbReference>
<name>A0A5N5NLG3_PANHP</name>
<evidence type="ECO:0000256" key="5">
    <source>
        <dbReference type="ARBA" id="ARBA00022679"/>
    </source>
</evidence>
<evidence type="ECO:0000256" key="15">
    <source>
        <dbReference type="PROSITE-ProRule" id="PRU00042"/>
    </source>
</evidence>
<dbReference type="CDD" id="cd19193">
    <property type="entry name" value="PR-SET_PRDM7_9"/>
    <property type="match status" value="2"/>
</dbReference>
<dbReference type="AlphaFoldDB" id="A0A5N5NLG3"/>
<keyword evidence="7" id="KW-0479">Metal-binding</keyword>
<evidence type="ECO:0000256" key="7">
    <source>
        <dbReference type="ARBA" id="ARBA00022723"/>
    </source>
</evidence>
<dbReference type="GO" id="GO:0005694">
    <property type="term" value="C:chromosome"/>
    <property type="evidence" value="ECO:0007669"/>
    <property type="project" value="UniProtKB-ARBA"/>
</dbReference>
<dbReference type="GO" id="GO:0042054">
    <property type="term" value="F:histone methyltransferase activity"/>
    <property type="evidence" value="ECO:0007669"/>
    <property type="project" value="InterPro"/>
</dbReference>
<dbReference type="PROSITE" id="PS50280">
    <property type="entry name" value="SET"/>
    <property type="match status" value="2"/>
</dbReference>
<evidence type="ECO:0000313" key="19">
    <source>
        <dbReference type="EMBL" id="KAB5567096.1"/>
    </source>
</evidence>
<dbReference type="SUPFAM" id="SSF82199">
    <property type="entry name" value="SET domain"/>
    <property type="match status" value="2"/>
</dbReference>
<evidence type="ECO:0000256" key="6">
    <source>
        <dbReference type="ARBA" id="ARBA00022691"/>
    </source>
</evidence>
<dbReference type="GO" id="GO:0001227">
    <property type="term" value="F:DNA-binding transcription repressor activity, RNA polymerase II-specific"/>
    <property type="evidence" value="ECO:0007669"/>
    <property type="project" value="TreeGrafter"/>
</dbReference>
<dbReference type="GO" id="GO:0002682">
    <property type="term" value="P:regulation of immune system process"/>
    <property type="evidence" value="ECO:0007669"/>
    <property type="project" value="TreeGrafter"/>
</dbReference>
<dbReference type="FunFam" id="3.30.160.60:FF:000912">
    <property type="entry name" value="Zinc finger protein 660"/>
    <property type="match status" value="1"/>
</dbReference>
<dbReference type="InterPro" id="IPR044417">
    <property type="entry name" value="PRDM7_9_PR-SET"/>
</dbReference>
<comment type="similarity">
    <text evidence="3">Belongs to the krueppel C2H2-type zinc-finger protein family.</text>
</comment>
<feature type="region of interest" description="Disordered" evidence="16">
    <location>
        <begin position="257"/>
        <end position="306"/>
    </location>
</feature>
<dbReference type="FunFam" id="3.30.160.60:FF:000028">
    <property type="entry name" value="zinc finger protein 90 homolog"/>
    <property type="match status" value="1"/>
</dbReference>
<evidence type="ECO:0000256" key="2">
    <source>
        <dbReference type="ARBA" id="ARBA00004123"/>
    </source>
</evidence>
<accession>A0A5N5NLG3</accession>
<dbReference type="GO" id="GO:0005654">
    <property type="term" value="C:nucleoplasm"/>
    <property type="evidence" value="ECO:0007669"/>
    <property type="project" value="TreeGrafter"/>
</dbReference>
<dbReference type="FunFam" id="3.30.160.60:FF:001270">
    <property type="entry name" value="zinc finger protein 583 isoform X1"/>
    <property type="match status" value="1"/>
</dbReference>
<organism evidence="19 20">
    <name type="scientific">Pangasianodon hypophthalmus</name>
    <name type="common">Striped catfish</name>
    <name type="synonym">Helicophagus hypophthalmus</name>
    <dbReference type="NCBI Taxonomy" id="310915"/>
    <lineage>
        <taxon>Eukaryota</taxon>
        <taxon>Metazoa</taxon>
        <taxon>Chordata</taxon>
        <taxon>Craniata</taxon>
        <taxon>Vertebrata</taxon>
        <taxon>Euteleostomi</taxon>
        <taxon>Actinopterygii</taxon>
        <taxon>Neopterygii</taxon>
        <taxon>Teleostei</taxon>
        <taxon>Ostariophysi</taxon>
        <taxon>Siluriformes</taxon>
        <taxon>Pangasiidae</taxon>
        <taxon>Pangasianodon</taxon>
    </lineage>
</organism>
<dbReference type="Gene3D" id="2.170.270.10">
    <property type="entry name" value="SET domain"/>
    <property type="match status" value="2"/>
</dbReference>
<evidence type="ECO:0000256" key="10">
    <source>
        <dbReference type="ARBA" id="ARBA00022833"/>
    </source>
</evidence>
<keyword evidence="4" id="KW-0489">Methyltransferase</keyword>
<dbReference type="FunFam" id="3.30.160.60:FF:002343">
    <property type="entry name" value="Zinc finger protein 33A"/>
    <property type="match status" value="5"/>
</dbReference>
<feature type="domain" description="C2H2-type" evidence="17">
    <location>
        <begin position="732"/>
        <end position="759"/>
    </location>
</feature>
<keyword evidence="12" id="KW-0238">DNA-binding</keyword>
<feature type="domain" description="SET" evidence="18">
    <location>
        <begin position="438"/>
        <end position="546"/>
    </location>
</feature>
<feature type="domain" description="C2H2-type" evidence="17">
    <location>
        <begin position="816"/>
        <end position="843"/>
    </location>
</feature>
<protein>
    <submittedName>
        <fullName evidence="19">Uncharacterized protein</fullName>
    </submittedName>
</protein>
<keyword evidence="9 15" id="KW-0863">Zinc-finger</keyword>
<dbReference type="SUPFAM" id="SSF57667">
    <property type="entry name" value="beta-beta-alpha zinc fingers"/>
    <property type="match status" value="8"/>
</dbReference>
<feature type="domain" description="C2H2-type" evidence="17">
    <location>
        <begin position="984"/>
        <end position="1011"/>
    </location>
</feature>
<dbReference type="PANTHER" id="PTHR24399">
    <property type="entry name" value="ZINC FINGER AND BTB DOMAIN-CONTAINING"/>
    <property type="match status" value="1"/>
</dbReference>
<evidence type="ECO:0000256" key="3">
    <source>
        <dbReference type="ARBA" id="ARBA00006991"/>
    </source>
</evidence>
<dbReference type="GO" id="GO:0008270">
    <property type="term" value="F:zinc ion binding"/>
    <property type="evidence" value="ECO:0007669"/>
    <property type="project" value="UniProtKB-KW"/>
</dbReference>
<dbReference type="FunFam" id="3.30.160.60:FF:000446">
    <property type="entry name" value="Zinc finger protein"/>
    <property type="match status" value="1"/>
</dbReference>
<comment type="subcellular location">
    <subcellularLocation>
        <location evidence="2">Nucleus</location>
    </subcellularLocation>
</comment>
<proteinExistence type="inferred from homology"/>
<dbReference type="FunFam" id="3.30.160.60:FF:001954">
    <property type="entry name" value="Zinc finger protein 787"/>
    <property type="match status" value="2"/>
</dbReference>
<dbReference type="SMART" id="SM00317">
    <property type="entry name" value="SET"/>
    <property type="match status" value="2"/>
</dbReference>
<evidence type="ECO:0000256" key="9">
    <source>
        <dbReference type="ARBA" id="ARBA00022771"/>
    </source>
</evidence>